<gene>
    <name evidence="1" type="ORF">SJ05684_c21670</name>
</gene>
<dbReference type="eggNOG" id="ENOG50310GF">
    <property type="taxonomic scope" value="Bacteria"/>
</dbReference>
<name>A0A249PCG9_9HYPH</name>
<organism evidence="1 2">
    <name type="scientific">Sinorhizobium sojae CCBAU 05684</name>
    <dbReference type="NCBI Taxonomy" id="716928"/>
    <lineage>
        <taxon>Bacteria</taxon>
        <taxon>Pseudomonadati</taxon>
        <taxon>Pseudomonadota</taxon>
        <taxon>Alphaproteobacteria</taxon>
        <taxon>Hyphomicrobiales</taxon>
        <taxon>Rhizobiaceae</taxon>
        <taxon>Sinorhizobium/Ensifer group</taxon>
        <taxon>Sinorhizobium</taxon>
    </lineage>
</organism>
<dbReference type="STRING" id="716928.GCA_000261485_00302"/>
<evidence type="ECO:0000313" key="2">
    <source>
        <dbReference type="Proteomes" id="UP000217211"/>
    </source>
</evidence>
<reference evidence="1 2" key="1">
    <citation type="submission" date="2017-08" db="EMBL/GenBank/DDBJ databases">
        <title>Multipartite genome sequences of Sinorhizobium species nodulating soybeans.</title>
        <authorList>
            <person name="Tian C.F."/>
        </authorList>
    </citation>
    <scope>NUCLEOTIDE SEQUENCE [LARGE SCALE GENOMIC DNA]</scope>
    <source>
        <strain evidence="1 2">CCBAU 05684</strain>
    </source>
</reference>
<sequence>MDNLNLTAGDLITHGTILWEETPEYRVWITRDGDKMYFTTEYNSDILQALFDQNQREANAFNKSGSHGEMVKVASVPIGLYHEWARQGITEDREAIRRRLNDTDYSKFRTNDWRL</sequence>
<proteinExistence type="predicted"/>
<accession>A0A249PCG9</accession>
<dbReference type="Proteomes" id="UP000217211">
    <property type="component" value="Chromosome"/>
</dbReference>
<dbReference type="KEGG" id="esj:SJ05684_c21670"/>
<protein>
    <submittedName>
        <fullName evidence="1">Uncharacterized protein</fullName>
    </submittedName>
</protein>
<dbReference type="RefSeq" id="WP_034851035.1">
    <property type="nucleotide sequence ID" value="NZ_AJQT01000008.1"/>
</dbReference>
<dbReference type="EMBL" id="CP023067">
    <property type="protein sequence ID" value="ASY63608.1"/>
    <property type="molecule type" value="Genomic_DNA"/>
</dbReference>
<dbReference type="AlphaFoldDB" id="A0A249PCG9"/>
<evidence type="ECO:0000313" key="1">
    <source>
        <dbReference type="EMBL" id="ASY63608.1"/>
    </source>
</evidence>
<dbReference type="OrthoDB" id="8403671at2"/>
<keyword evidence="2" id="KW-1185">Reference proteome</keyword>